<sequence>MIALTLRQRNIIEYLLSRDSYVTNDVIASNFEVSNRTVRKDLEVISAYLKEQGISLVRKPGKGVWIENKQEVLFDDLSCSYSKNERIVIYVTSLLLNDVNTFMTLASSCGVSKQTVINDLNTIEKFLDGYHLSLIKNQGVGTSLEGDETDIRRLFIDLLFTNDHSKIVYELCINNDGIQRNLDVSFELITVIENEFRFRYVDRDRISIVLSFLLNRLGLMKTKNSTIQSSDMERINSILSTKISDSNDQEYISSFLLGERVEGSLTLDSKVEDEANEISEHLISSLKKIHYFDSEDMKDIIRSLTVHVRAAIYRCRNNIHIRNELDEQVRFAIGVMYEFTKKELNVYETKYNLNFDQSEISYIALYLASIFETGVQEDLKVVIMIVCTFGLATSSILKSRMYQIFGDCFIVGPYSIEEAEKYLESHEVDLIISTNHMSVKSTNVIYINPLLKQNDIEMIRNTLFQESFMKMCSLFFNKNENKVVEHDYHCLGEYISKNDVSISKGKISWEDAIRKAAAPLVAKGDIESKYVNTMIQAVNEFGTYMVITPKVAYVHAGKDDGVNKNCVSLLLLENEIPFGSFNTKPVIAIVVLGICDKEESQLLNIANILDIPENIELLKNSKNIESILSLHD</sequence>
<dbReference type="SUPFAM" id="SSF55804">
    <property type="entry name" value="Phoshotransferase/anion transport protein"/>
    <property type="match status" value="1"/>
</dbReference>
<dbReference type="Pfam" id="PF08279">
    <property type="entry name" value="HTH_11"/>
    <property type="match status" value="1"/>
</dbReference>
<keyword evidence="3" id="KW-0805">Transcription regulation</keyword>
<dbReference type="Pfam" id="PF00359">
    <property type="entry name" value="PTS_EIIA_2"/>
    <property type="match status" value="1"/>
</dbReference>
<evidence type="ECO:0000259" key="8">
    <source>
        <dbReference type="PROSITE" id="PS51372"/>
    </source>
</evidence>
<dbReference type="CDD" id="cd05568">
    <property type="entry name" value="PTS_IIB_bgl_like"/>
    <property type="match status" value="1"/>
</dbReference>
<feature type="domain" description="PRD" evidence="8">
    <location>
        <begin position="270"/>
        <end position="377"/>
    </location>
</feature>
<evidence type="ECO:0000256" key="1">
    <source>
        <dbReference type="ARBA" id="ARBA00022679"/>
    </source>
</evidence>
<dbReference type="PROSITE" id="PS51372">
    <property type="entry name" value="PRD_2"/>
    <property type="match status" value="1"/>
</dbReference>
<dbReference type="InterPro" id="IPR050661">
    <property type="entry name" value="BglG_antiterminators"/>
</dbReference>
<dbReference type="Pfam" id="PF05043">
    <property type="entry name" value="Mga"/>
    <property type="match status" value="1"/>
</dbReference>
<gene>
    <name evidence="9" type="ORF">FYJ55_05770</name>
</gene>
<evidence type="ECO:0000256" key="4">
    <source>
        <dbReference type="ARBA" id="ARBA00023159"/>
    </source>
</evidence>
<evidence type="ECO:0000259" key="6">
    <source>
        <dbReference type="PROSITE" id="PS51094"/>
    </source>
</evidence>
<keyword evidence="2" id="KW-0677">Repeat</keyword>
<dbReference type="GO" id="GO:0009401">
    <property type="term" value="P:phosphoenolpyruvate-dependent sugar phosphotransferase system"/>
    <property type="evidence" value="ECO:0007669"/>
    <property type="project" value="InterPro"/>
</dbReference>
<keyword evidence="5" id="KW-0804">Transcription</keyword>
<protein>
    <submittedName>
        <fullName evidence="9">Transcription antiterminator</fullName>
    </submittedName>
</protein>
<keyword evidence="10" id="KW-1185">Reference proteome</keyword>
<dbReference type="GO" id="GO:0006355">
    <property type="term" value="P:regulation of DNA-templated transcription"/>
    <property type="evidence" value="ECO:0007669"/>
    <property type="project" value="InterPro"/>
</dbReference>
<dbReference type="RefSeq" id="WP_154556037.1">
    <property type="nucleotide sequence ID" value="NZ_JBQHXC010000003.1"/>
</dbReference>
<dbReference type="AlphaFoldDB" id="A0A6N7VIX3"/>
<feature type="domain" description="PTS EIIA type-2" evidence="6">
    <location>
        <begin position="493"/>
        <end position="632"/>
    </location>
</feature>
<keyword evidence="4" id="KW-0010">Activator</keyword>
<dbReference type="Gene3D" id="1.10.1790.10">
    <property type="entry name" value="PRD domain"/>
    <property type="match status" value="1"/>
</dbReference>
<evidence type="ECO:0000313" key="10">
    <source>
        <dbReference type="Proteomes" id="UP000434241"/>
    </source>
</evidence>
<dbReference type="Gene3D" id="1.10.10.10">
    <property type="entry name" value="Winged helix-like DNA-binding domain superfamily/Winged helix DNA-binding domain"/>
    <property type="match status" value="1"/>
</dbReference>
<dbReference type="Proteomes" id="UP000434241">
    <property type="component" value="Unassembled WGS sequence"/>
</dbReference>
<dbReference type="PROSITE" id="PS51099">
    <property type="entry name" value="PTS_EIIB_TYPE_2"/>
    <property type="match status" value="1"/>
</dbReference>
<comment type="caution">
    <text evidence="9">The sequence shown here is derived from an EMBL/GenBank/DDBJ whole genome shotgun (WGS) entry which is preliminary data.</text>
</comment>
<dbReference type="InterPro" id="IPR007737">
    <property type="entry name" value="Mga_HTH"/>
</dbReference>
<name>A0A6N7VIX3_9FIRM</name>
<dbReference type="SUPFAM" id="SSF46785">
    <property type="entry name" value="Winged helix' DNA-binding domain"/>
    <property type="match status" value="1"/>
</dbReference>
<dbReference type="EMBL" id="VUMR01000025">
    <property type="protein sequence ID" value="MSS56414.1"/>
    <property type="molecule type" value="Genomic_DNA"/>
</dbReference>
<reference evidence="9 10" key="1">
    <citation type="submission" date="2019-08" db="EMBL/GenBank/DDBJ databases">
        <title>In-depth cultivation of the pig gut microbiome towards novel bacterial diversity and tailored functional studies.</title>
        <authorList>
            <person name="Wylensek D."/>
            <person name="Hitch T.C.A."/>
            <person name="Clavel T."/>
        </authorList>
    </citation>
    <scope>NUCLEOTIDE SEQUENCE [LARGE SCALE GENOMIC DNA]</scope>
    <source>
        <strain evidence="9 10">LKV-472-APC-3</strain>
    </source>
</reference>
<evidence type="ECO:0000259" key="7">
    <source>
        <dbReference type="PROSITE" id="PS51099"/>
    </source>
</evidence>
<dbReference type="PANTHER" id="PTHR30185">
    <property type="entry name" value="CRYPTIC BETA-GLUCOSIDE BGL OPERON ANTITERMINATOR"/>
    <property type="match status" value="1"/>
</dbReference>
<dbReference type="Gene3D" id="3.40.930.10">
    <property type="entry name" value="Mannitol-specific EII, Chain A"/>
    <property type="match status" value="1"/>
</dbReference>
<dbReference type="Gene3D" id="3.40.50.2300">
    <property type="match status" value="1"/>
</dbReference>
<dbReference type="InterPro" id="IPR016152">
    <property type="entry name" value="PTrfase/Anion_transptr"/>
</dbReference>
<keyword evidence="1" id="KW-0808">Transferase</keyword>
<evidence type="ECO:0000256" key="5">
    <source>
        <dbReference type="ARBA" id="ARBA00023163"/>
    </source>
</evidence>
<evidence type="ECO:0000256" key="3">
    <source>
        <dbReference type="ARBA" id="ARBA00023015"/>
    </source>
</evidence>
<evidence type="ECO:0000313" key="9">
    <source>
        <dbReference type="EMBL" id="MSS56414.1"/>
    </source>
</evidence>
<dbReference type="InterPro" id="IPR011608">
    <property type="entry name" value="PRD"/>
</dbReference>
<dbReference type="InterPro" id="IPR036390">
    <property type="entry name" value="WH_DNA-bd_sf"/>
</dbReference>
<dbReference type="SUPFAM" id="SSF63520">
    <property type="entry name" value="PTS-regulatory domain, PRD"/>
    <property type="match status" value="1"/>
</dbReference>
<organism evidence="9 10">
    <name type="scientific">Holdemanella porci</name>
    <dbReference type="NCBI Taxonomy" id="2652276"/>
    <lineage>
        <taxon>Bacteria</taxon>
        <taxon>Bacillati</taxon>
        <taxon>Bacillota</taxon>
        <taxon>Erysipelotrichia</taxon>
        <taxon>Erysipelotrichales</taxon>
        <taxon>Erysipelotrichaceae</taxon>
        <taxon>Holdemanella</taxon>
    </lineage>
</organism>
<dbReference type="GO" id="GO:0008982">
    <property type="term" value="F:protein-N(PI)-phosphohistidine-sugar phosphotransferase activity"/>
    <property type="evidence" value="ECO:0007669"/>
    <property type="project" value="InterPro"/>
</dbReference>
<dbReference type="InterPro" id="IPR013011">
    <property type="entry name" value="PTS_EIIB_2"/>
</dbReference>
<dbReference type="InterPro" id="IPR013196">
    <property type="entry name" value="HTH_11"/>
</dbReference>
<proteinExistence type="predicted"/>
<evidence type="ECO:0000256" key="2">
    <source>
        <dbReference type="ARBA" id="ARBA00022737"/>
    </source>
</evidence>
<dbReference type="InterPro" id="IPR036388">
    <property type="entry name" value="WH-like_DNA-bd_sf"/>
</dbReference>
<accession>A0A6N7VIX3</accession>
<dbReference type="SUPFAM" id="SSF52794">
    <property type="entry name" value="PTS system IIB component-like"/>
    <property type="match status" value="1"/>
</dbReference>
<dbReference type="PROSITE" id="PS51094">
    <property type="entry name" value="PTS_EIIA_TYPE_2"/>
    <property type="match status" value="1"/>
</dbReference>
<dbReference type="GeneID" id="93158797"/>
<dbReference type="Pfam" id="PF00874">
    <property type="entry name" value="PRD"/>
    <property type="match status" value="1"/>
</dbReference>
<feature type="domain" description="PTS EIIB type-2" evidence="7">
    <location>
        <begin position="381"/>
        <end position="471"/>
    </location>
</feature>
<dbReference type="PANTHER" id="PTHR30185:SF18">
    <property type="entry name" value="TRANSCRIPTIONAL REGULATOR MTLR"/>
    <property type="match status" value="1"/>
</dbReference>
<dbReference type="InterPro" id="IPR036095">
    <property type="entry name" value="PTS_EIIB-like_sf"/>
</dbReference>
<dbReference type="InterPro" id="IPR036634">
    <property type="entry name" value="PRD_sf"/>
</dbReference>
<dbReference type="InterPro" id="IPR002178">
    <property type="entry name" value="PTS_EIIA_type-2_dom"/>
</dbReference>